<dbReference type="AlphaFoldDB" id="A0AAE0S2Y8"/>
<protein>
    <submittedName>
        <fullName evidence="1">Uncharacterized protein</fullName>
    </submittedName>
</protein>
<evidence type="ECO:0000313" key="1">
    <source>
        <dbReference type="EMBL" id="KAK3584467.1"/>
    </source>
</evidence>
<dbReference type="Proteomes" id="UP001195483">
    <property type="component" value="Unassembled WGS sequence"/>
</dbReference>
<organism evidence="1 2">
    <name type="scientific">Potamilus streckersoni</name>
    <dbReference type="NCBI Taxonomy" id="2493646"/>
    <lineage>
        <taxon>Eukaryota</taxon>
        <taxon>Metazoa</taxon>
        <taxon>Spiralia</taxon>
        <taxon>Lophotrochozoa</taxon>
        <taxon>Mollusca</taxon>
        <taxon>Bivalvia</taxon>
        <taxon>Autobranchia</taxon>
        <taxon>Heteroconchia</taxon>
        <taxon>Palaeoheterodonta</taxon>
        <taxon>Unionida</taxon>
        <taxon>Unionoidea</taxon>
        <taxon>Unionidae</taxon>
        <taxon>Ambleminae</taxon>
        <taxon>Lampsilini</taxon>
        <taxon>Potamilus</taxon>
    </lineage>
</organism>
<reference evidence="1" key="2">
    <citation type="journal article" date="2021" name="Genome Biol. Evol.">
        <title>Developing a high-quality reference genome for a parasitic bivalve with doubly uniparental inheritance (Bivalvia: Unionida).</title>
        <authorList>
            <person name="Smith C.H."/>
        </authorList>
    </citation>
    <scope>NUCLEOTIDE SEQUENCE</scope>
    <source>
        <strain evidence="1">CHS0354</strain>
        <tissue evidence="1">Mantle</tissue>
    </source>
</reference>
<dbReference type="EMBL" id="JAEAOA010000376">
    <property type="protein sequence ID" value="KAK3584467.1"/>
    <property type="molecule type" value="Genomic_DNA"/>
</dbReference>
<proteinExistence type="predicted"/>
<evidence type="ECO:0000313" key="2">
    <source>
        <dbReference type="Proteomes" id="UP001195483"/>
    </source>
</evidence>
<comment type="caution">
    <text evidence="1">The sequence shown here is derived from an EMBL/GenBank/DDBJ whole genome shotgun (WGS) entry which is preliminary data.</text>
</comment>
<reference evidence="1" key="3">
    <citation type="submission" date="2023-05" db="EMBL/GenBank/DDBJ databases">
        <authorList>
            <person name="Smith C.H."/>
        </authorList>
    </citation>
    <scope>NUCLEOTIDE SEQUENCE</scope>
    <source>
        <strain evidence="1">CHS0354</strain>
        <tissue evidence="1">Mantle</tissue>
    </source>
</reference>
<keyword evidence="2" id="KW-1185">Reference proteome</keyword>
<gene>
    <name evidence="1" type="ORF">CHS0354_005270</name>
</gene>
<sequence>MENLMMQIRWVSCVLMMKTSWDTIMQTRLFGRGKYLEARYGGKADVFYKNTDSLLLLNEIVGVYRDMTEDVSLYDRSVPISSEKCMDVIR</sequence>
<name>A0AAE0S2Y8_9BIVA</name>
<reference evidence="1" key="1">
    <citation type="journal article" date="2021" name="Genome Biol. Evol.">
        <title>A High-Quality Reference Genome for a Parasitic Bivalve with Doubly Uniparental Inheritance (Bivalvia: Unionida).</title>
        <authorList>
            <person name="Smith C.H."/>
        </authorList>
    </citation>
    <scope>NUCLEOTIDE SEQUENCE</scope>
    <source>
        <strain evidence="1">CHS0354</strain>
    </source>
</reference>
<accession>A0AAE0S2Y8</accession>